<evidence type="ECO:0000256" key="5">
    <source>
        <dbReference type="ARBA" id="ARBA00022982"/>
    </source>
</evidence>
<dbReference type="PANTHER" id="PTHR43153:SF1">
    <property type="entry name" value="ELECTRON TRANSFER FLAVOPROTEIN SUBUNIT ALPHA, MITOCHONDRIAL"/>
    <property type="match status" value="1"/>
</dbReference>
<evidence type="ECO:0000256" key="3">
    <source>
        <dbReference type="ARBA" id="ARBA00022630"/>
    </source>
</evidence>
<keyword evidence="2" id="KW-0813">Transport</keyword>
<keyword evidence="5" id="KW-0249">Electron transport</keyword>
<dbReference type="InterPro" id="IPR014731">
    <property type="entry name" value="ETF_asu_C"/>
</dbReference>
<dbReference type="InterPro" id="IPR001308">
    <property type="entry name" value="ETF_a/FixB"/>
</dbReference>
<keyword evidence="3" id="KW-0285">Flavoprotein</keyword>
<sequence>MPDQSLRAREYEGLMIAGEYAEGQLSPAVYELLGSARELNRKLQTDIAVVLIGSGTSAYAASCISHGADTVYVLDQPGLSPLSEEVHTELLHQLVLEAKPEILLLPSTIHSKSIAARLAARLNTGLTADCTELDIDLPSRVLLQIRPAREGALMATICCPEARPQMATVRPGAMSPCEPDPYRTGRIIHPQLQLPSVLRTSILEVIKSREAPGSAASGIIVAAGRGVCSKEGMELVRELAACLGAELGATRPVIDQGWLDYSRQIGLTGRNVSGRIYIAVGISGAVQHTVGIRRMDTVIAINRDRTAPILGLAAHGIVADLFEAVPLLIDQVRQNITVGR</sequence>
<dbReference type="SUPFAM" id="SSF52402">
    <property type="entry name" value="Adenine nucleotide alpha hydrolases-like"/>
    <property type="match status" value="1"/>
</dbReference>
<comment type="similarity">
    <text evidence="1">Belongs to the ETF alpha-subunit/FixB family.</text>
</comment>
<dbReference type="Gene3D" id="3.40.50.1220">
    <property type="entry name" value="TPP-binding domain"/>
    <property type="match status" value="1"/>
</dbReference>
<dbReference type="CDD" id="cd01715">
    <property type="entry name" value="ETF_alpha"/>
    <property type="match status" value="1"/>
</dbReference>
<dbReference type="InterPro" id="IPR014730">
    <property type="entry name" value="ETF_a/b_N"/>
</dbReference>
<dbReference type="InterPro" id="IPR029035">
    <property type="entry name" value="DHS-like_NAD/FAD-binding_dom"/>
</dbReference>
<comment type="caution">
    <text evidence="7">The sequence shown here is derived from an EMBL/GenBank/DDBJ whole genome shotgun (WGS) entry which is preliminary data.</text>
</comment>
<evidence type="ECO:0000313" key="7">
    <source>
        <dbReference type="EMBL" id="NOU77426.1"/>
    </source>
</evidence>
<reference evidence="7 8" key="1">
    <citation type="submission" date="2019-10" db="EMBL/GenBank/DDBJ databases">
        <title>Description of Paenibacillus terricola sp. nov.</title>
        <authorList>
            <person name="Carlier A."/>
            <person name="Qi S."/>
        </authorList>
    </citation>
    <scope>NUCLEOTIDE SEQUENCE [LARGE SCALE GENOMIC DNA]</scope>
    <source>
        <strain evidence="7 8">LMG 31459</strain>
    </source>
</reference>
<dbReference type="PANTHER" id="PTHR43153">
    <property type="entry name" value="ELECTRON TRANSFER FLAVOPROTEIN ALPHA"/>
    <property type="match status" value="1"/>
</dbReference>
<dbReference type="SMART" id="SM00893">
    <property type="entry name" value="ETF"/>
    <property type="match status" value="1"/>
</dbReference>
<protein>
    <submittedName>
        <fullName evidence="7">Electron transfer flavoprotein subunit alpha</fullName>
    </submittedName>
</protein>
<dbReference type="Pfam" id="PF00766">
    <property type="entry name" value="ETF_alpha"/>
    <property type="match status" value="1"/>
</dbReference>
<evidence type="ECO:0000313" key="8">
    <source>
        <dbReference type="Proteomes" id="UP000596857"/>
    </source>
</evidence>
<dbReference type="Gene3D" id="3.40.50.620">
    <property type="entry name" value="HUPs"/>
    <property type="match status" value="1"/>
</dbReference>
<dbReference type="PROSITE" id="PS00696">
    <property type="entry name" value="ETF_ALPHA"/>
    <property type="match status" value="1"/>
</dbReference>
<keyword evidence="8" id="KW-1185">Reference proteome</keyword>
<evidence type="ECO:0000256" key="1">
    <source>
        <dbReference type="ARBA" id="ARBA00005817"/>
    </source>
</evidence>
<dbReference type="EMBL" id="WHOB01000012">
    <property type="protein sequence ID" value="NOU77426.1"/>
    <property type="molecule type" value="Genomic_DNA"/>
</dbReference>
<dbReference type="SUPFAM" id="SSF52467">
    <property type="entry name" value="DHS-like NAD/FAD-binding domain"/>
    <property type="match status" value="1"/>
</dbReference>
<feature type="domain" description="Electron transfer flavoprotein alpha/beta-subunit N-terminal" evidence="6">
    <location>
        <begin position="13"/>
        <end position="202"/>
    </location>
</feature>
<proteinExistence type="inferred from homology"/>
<evidence type="ECO:0000259" key="6">
    <source>
        <dbReference type="SMART" id="SM00893"/>
    </source>
</evidence>
<evidence type="ECO:0000256" key="4">
    <source>
        <dbReference type="ARBA" id="ARBA00022827"/>
    </source>
</evidence>
<accession>A0ABX1Y9E1</accession>
<dbReference type="Proteomes" id="UP000596857">
    <property type="component" value="Unassembled WGS sequence"/>
</dbReference>
<dbReference type="InterPro" id="IPR018206">
    <property type="entry name" value="ETF_asu_C_CS"/>
</dbReference>
<evidence type="ECO:0000256" key="2">
    <source>
        <dbReference type="ARBA" id="ARBA00022448"/>
    </source>
</evidence>
<dbReference type="RefSeq" id="WP_171715722.1">
    <property type="nucleotide sequence ID" value="NZ_WHOB01000012.1"/>
</dbReference>
<dbReference type="InterPro" id="IPR033947">
    <property type="entry name" value="ETF_alpha_N"/>
</dbReference>
<keyword evidence="4" id="KW-0274">FAD</keyword>
<gene>
    <name evidence="7" type="ORF">GC101_00880</name>
</gene>
<dbReference type="PIRSF" id="PIRSF000089">
    <property type="entry name" value="Electra_flavoP_a"/>
    <property type="match status" value="1"/>
</dbReference>
<name>A0ABX1Y9E1_9BACL</name>
<dbReference type="InterPro" id="IPR014729">
    <property type="entry name" value="Rossmann-like_a/b/a_fold"/>
</dbReference>
<organism evidence="7 8">
    <name type="scientific">Paenibacillus phytohabitans</name>
    <dbReference type="NCBI Taxonomy" id="2654978"/>
    <lineage>
        <taxon>Bacteria</taxon>
        <taxon>Bacillati</taxon>
        <taxon>Bacillota</taxon>
        <taxon>Bacilli</taxon>
        <taxon>Bacillales</taxon>
        <taxon>Paenibacillaceae</taxon>
        <taxon>Paenibacillus</taxon>
    </lineage>
</organism>
<dbReference type="Pfam" id="PF01012">
    <property type="entry name" value="ETF"/>
    <property type="match status" value="1"/>
</dbReference>